<feature type="transmembrane region" description="Helical" evidence="12">
    <location>
        <begin position="82"/>
        <end position="109"/>
    </location>
</feature>
<feature type="region of interest" description="Disordered" evidence="11">
    <location>
        <begin position="708"/>
        <end position="737"/>
    </location>
</feature>
<dbReference type="FunFam" id="3.40.50.300:FF:000913">
    <property type="entry name" value="ABC multidrug transporter SitT"/>
    <property type="match status" value="1"/>
</dbReference>
<name>A0A9Q8SBN0_9PEZI</name>
<dbReference type="RefSeq" id="XP_049135749.1">
    <property type="nucleotide sequence ID" value="XM_049279792.1"/>
</dbReference>
<evidence type="ECO:0000256" key="7">
    <source>
        <dbReference type="ARBA" id="ARBA00022840"/>
    </source>
</evidence>
<dbReference type="Pfam" id="PF00005">
    <property type="entry name" value="ABC_tran"/>
    <property type="match status" value="2"/>
</dbReference>
<feature type="compositionally biased region" description="Low complexity" evidence="11">
    <location>
        <begin position="19"/>
        <end position="35"/>
    </location>
</feature>
<feature type="transmembrane region" description="Helical" evidence="12">
    <location>
        <begin position="806"/>
        <end position="832"/>
    </location>
</feature>
<evidence type="ECO:0000256" key="3">
    <source>
        <dbReference type="ARBA" id="ARBA00022448"/>
    </source>
</evidence>
<feature type="region of interest" description="Disordered" evidence="11">
    <location>
        <begin position="1"/>
        <end position="35"/>
    </location>
</feature>
<proteinExistence type="inferred from homology"/>
<dbReference type="SUPFAM" id="SSF52540">
    <property type="entry name" value="P-loop containing nucleoside triphosphate hydrolases"/>
    <property type="match status" value="2"/>
</dbReference>
<dbReference type="InterPro" id="IPR003593">
    <property type="entry name" value="AAA+_ATPase"/>
</dbReference>
<keyword evidence="7" id="KW-0067">ATP-binding</keyword>
<dbReference type="InterPro" id="IPR039421">
    <property type="entry name" value="Type_1_exporter"/>
</dbReference>
<comment type="similarity">
    <text evidence="2">Belongs to the ABC transporter superfamily. ABCB family. Multidrug resistance exporter (TC 3.A.1.201) subfamily.</text>
</comment>
<evidence type="ECO:0000259" key="13">
    <source>
        <dbReference type="PROSITE" id="PS50893"/>
    </source>
</evidence>
<dbReference type="Gene3D" id="3.40.50.300">
    <property type="entry name" value="P-loop containing nucleotide triphosphate hydrolases"/>
    <property type="match status" value="2"/>
</dbReference>
<evidence type="ECO:0000256" key="5">
    <source>
        <dbReference type="ARBA" id="ARBA00022737"/>
    </source>
</evidence>
<feature type="domain" description="ABC transmembrane type-1" evidence="14">
    <location>
        <begin position="810"/>
        <end position="1098"/>
    </location>
</feature>
<evidence type="ECO:0000256" key="11">
    <source>
        <dbReference type="SAM" id="MobiDB-lite"/>
    </source>
</evidence>
<dbReference type="Gene3D" id="1.20.1560.10">
    <property type="entry name" value="ABC transporter type 1, transmembrane domain"/>
    <property type="match status" value="1"/>
</dbReference>
<dbReference type="GO" id="GO:0005524">
    <property type="term" value="F:ATP binding"/>
    <property type="evidence" value="ECO:0007669"/>
    <property type="project" value="UniProtKB-KW"/>
</dbReference>
<keyword evidence="10" id="KW-0175">Coiled coil</keyword>
<dbReference type="CDD" id="cd18578">
    <property type="entry name" value="ABC_6TM_Pgp_ABCB1_D2_like"/>
    <property type="match status" value="1"/>
</dbReference>
<dbReference type="KEGG" id="clup:CLUP02_00745"/>
<dbReference type="InterPro" id="IPR017871">
    <property type="entry name" value="ABC_transporter-like_CS"/>
</dbReference>
<evidence type="ECO:0000259" key="14">
    <source>
        <dbReference type="PROSITE" id="PS50929"/>
    </source>
</evidence>
<dbReference type="PANTHER" id="PTHR43394:SF11">
    <property type="entry name" value="ATP-BINDING CASSETTE TRANSPORTER"/>
    <property type="match status" value="1"/>
</dbReference>
<evidence type="ECO:0000256" key="9">
    <source>
        <dbReference type="ARBA" id="ARBA00023136"/>
    </source>
</evidence>
<feature type="domain" description="ABC transporter" evidence="13">
    <location>
        <begin position="1162"/>
        <end position="1401"/>
    </location>
</feature>
<feature type="compositionally biased region" description="Low complexity" evidence="11">
    <location>
        <begin position="715"/>
        <end position="732"/>
    </location>
</feature>
<dbReference type="CDD" id="cd18577">
    <property type="entry name" value="ABC_6TM_Pgp_ABCB1_D1_like"/>
    <property type="match status" value="1"/>
</dbReference>
<feature type="coiled-coil region" evidence="10">
    <location>
        <begin position="752"/>
        <end position="783"/>
    </location>
</feature>
<feature type="compositionally biased region" description="Low complexity" evidence="11">
    <location>
        <begin position="1121"/>
        <end position="1133"/>
    </location>
</feature>
<feature type="transmembrane region" description="Helical" evidence="12">
    <location>
        <begin position="1029"/>
        <end position="1053"/>
    </location>
</feature>
<dbReference type="PROSITE" id="PS00211">
    <property type="entry name" value="ABC_TRANSPORTER_1"/>
    <property type="match status" value="2"/>
</dbReference>
<dbReference type="CDD" id="cd03249">
    <property type="entry name" value="ABC_MTABC3_MDL1_MDL2"/>
    <property type="match status" value="1"/>
</dbReference>
<evidence type="ECO:0000256" key="4">
    <source>
        <dbReference type="ARBA" id="ARBA00022692"/>
    </source>
</evidence>
<dbReference type="Pfam" id="PF00664">
    <property type="entry name" value="ABC_membrane"/>
    <property type="match status" value="2"/>
</dbReference>
<feature type="compositionally biased region" description="Basic and acidic residues" evidence="11">
    <location>
        <begin position="1"/>
        <end position="15"/>
    </location>
</feature>
<dbReference type="InterPro" id="IPR003439">
    <property type="entry name" value="ABC_transporter-like_ATP-bd"/>
</dbReference>
<protein>
    <submittedName>
        <fullName evidence="15">ATPase</fullName>
    </submittedName>
</protein>
<sequence>MPDQDSRSAAAEKADTALSTSPEQQQVQTTSTETAEVAKPKGKSLPFLEYVYVCEERLTILSQRFETVFSFFKLLFYANPTWLDYTLVCVGTIAAIGSGVPFPLMGILFGQLIDDMNGATCADGIGDVGAYQDAVNDKVIKLVWITCVAFCLIYTHTTCWGIISQRLASRLRETYFQSLLRQDVGFFESRQAGEVSSRLNSDIQTIQSGTSEKVSHFIGTISFFVTAYVIGFIKYAPLAGMLVSLIPAYLLASMICGSYIQKWSGAMSEGMAKASSIASEALSHVAVVQAFGAGPRLENKFAGHVMVAQKEGIKKAIAAASNAGLLYFIAYAANALAYWQGSKAISRSVAGTGDGTSVGDIYTVVFLIVDACIMLGTIAPLLPLFGSAAAAFVKLREDIDKHSTIDSVTEDGDRLPTNIHGEVELRGVTFSYPSRPDTDVLKNISLVCPGGKYTAIVGLSGSGKSTIAGLATRIYDPKEGTVLIDGQDIRNLNVRNVRSYISLVQQEPSLLDRSVIENIALGLVNSPKEEHQRLKETLYGPQLAQLAEDLMAGEDLNTAAQKYGPEVVEIVKLVQNATDLADATSFIDRLKHGFGTAVGSGGKLVSGGQRQRVALARALIRDPKILILDEATAALDSASEARIQKAVENVSKGRTLISIAHRLSTIKNADNIIVMSAGDIMEQGTHADLIARNGAYANLVNLQNINGSEEEKAPSRASTAVESSAASVDAETPGVDPKDLARAIETEAGTDAVVTEKTKKQLKKEAKELKKKKKNAALETENSGLDNDRSTWWITKKAGVMVRPHILYLLLAMVSAFIVGCTFSASGTIFGFAIGVASPCNEPSYIQSRGAFFAGLFFMLACVELVANLCSWSAFGYIAEKLLYKIRVGSFRALFQQELEWHQSGARNPSSLLSLITKDAASIGGFSGSIMGTIFAVVVNLFVAIIYSHILNWRIAIVCLVIVPMLLGSGIMQIRVLSRFEEKHAGAYATAVGITVESVNSIKTVAILSLEHEVFGQYKRALKDPKKEIISAVTFANIWLAVANVTGNIIYAFAYWWGSKQIVAGNATQTQFLIINVAMLVGAQLWGQMFTLAPEVTRARMAASRIFSLLDLGKSDADPAGRAADAADAASESSKGKEKEKDVEALANPNPRPSPGRGGVAVSFKNVSFSYPARPEVQILDNMSFTIQPGQFCGLVGPSGAGKSTVMAIVQRMYSAGTGTIEIDGMDISKFDGTDFRDDIAVVPQDSALFDGSVKFNVGLGARPGQDATDEEIEEACRLANIHETIVALPQGYDTECGPNGSQLSGGQRQRVAIARALVRKPRLLLLDESTSALDAESEKALQEGLERAARGITVIAIAHRLHTVRKADVIFVVEAGAVAAKGRHEELMEKSESYRLNAMQQMLGH</sequence>
<evidence type="ECO:0000256" key="10">
    <source>
        <dbReference type="SAM" id="Coils"/>
    </source>
</evidence>
<evidence type="ECO:0000313" key="16">
    <source>
        <dbReference type="Proteomes" id="UP000830671"/>
    </source>
</evidence>
<keyword evidence="4 12" id="KW-0812">Transmembrane</keyword>
<comment type="subcellular location">
    <subcellularLocation>
        <location evidence="1">Membrane</location>
        <topology evidence="1">Multi-pass membrane protein</topology>
    </subcellularLocation>
</comment>
<feature type="domain" description="ABC transmembrane type-1" evidence="14">
    <location>
        <begin position="90"/>
        <end position="387"/>
    </location>
</feature>
<gene>
    <name evidence="15" type="ORF">CLUP02_00745</name>
</gene>
<dbReference type="GO" id="GO:0016887">
    <property type="term" value="F:ATP hydrolysis activity"/>
    <property type="evidence" value="ECO:0007669"/>
    <property type="project" value="InterPro"/>
</dbReference>
<keyword evidence="9 12" id="KW-0472">Membrane</keyword>
<dbReference type="PANTHER" id="PTHR43394">
    <property type="entry name" value="ATP-DEPENDENT PERMEASE MDL1, MITOCHONDRIAL"/>
    <property type="match status" value="1"/>
</dbReference>
<feature type="transmembrane region" description="Helical" evidence="12">
    <location>
        <begin position="953"/>
        <end position="974"/>
    </location>
</feature>
<feature type="transmembrane region" description="Helical" evidence="12">
    <location>
        <begin position="142"/>
        <end position="163"/>
    </location>
</feature>
<feature type="compositionally biased region" description="Basic and acidic residues" evidence="11">
    <location>
        <begin position="1134"/>
        <end position="1144"/>
    </location>
</feature>
<dbReference type="GO" id="GO:0090374">
    <property type="term" value="P:oligopeptide export from mitochondrion"/>
    <property type="evidence" value="ECO:0007669"/>
    <property type="project" value="TreeGrafter"/>
</dbReference>
<dbReference type="FunFam" id="1.20.1560.10:FF:000057">
    <property type="entry name" value="ABC multidrug transporter SitT"/>
    <property type="match status" value="1"/>
</dbReference>
<feature type="transmembrane region" description="Helical" evidence="12">
    <location>
        <begin position="923"/>
        <end position="947"/>
    </location>
</feature>
<dbReference type="Proteomes" id="UP000830671">
    <property type="component" value="Chromosome 1"/>
</dbReference>
<keyword evidence="8 12" id="KW-1133">Transmembrane helix</keyword>
<feature type="transmembrane region" description="Helical" evidence="12">
    <location>
        <begin position="239"/>
        <end position="260"/>
    </location>
</feature>
<reference evidence="15" key="1">
    <citation type="journal article" date="2021" name="Mol. Plant Microbe Interact.">
        <title>Complete Genome Sequence of the Plant-Pathogenic Fungus Colletotrichum lupini.</title>
        <authorList>
            <person name="Baroncelli R."/>
            <person name="Pensec F."/>
            <person name="Da Lio D."/>
            <person name="Boufleur T."/>
            <person name="Vicente I."/>
            <person name="Sarrocco S."/>
            <person name="Picot A."/>
            <person name="Baraldi E."/>
            <person name="Sukno S."/>
            <person name="Thon M."/>
            <person name="Le Floch G."/>
        </authorList>
    </citation>
    <scope>NUCLEOTIDE SEQUENCE</scope>
    <source>
        <strain evidence="15">IMI 504893</strain>
    </source>
</reference>
<evidence type="ECO:0000256" key="8">
    <source>
        <dbReference type="ARBA" id="ARBA00022989"/>
    </source>
</evidence>
<dbReference type="EMBL" id="CP019471">
    <property type="protein sequence ID" value="UQC74098.1"/>
    <property type="molecule type" value="Genomic_DNA"/>
</dbReference>
<dbReference type="InterPro" id="IPR027417">
    <property type="entry name" value="P-loop_NTPase"/>
</dbReference>
<organism evidence="15 16">
    <name type="scientific">Colletotrichum lupini</name>
    <dbReference type="NCBI Taxonomy" id="145971"/>
    <lineage>
        <taxon>Eukaryota</taxon>
        <taxon>Fungi</taxon>
        <taxon>Dikarya</taxon>
        <taxon>Ascomycota</taxon>
        <taxon>Pezizomycotina</taxon>
        <taxon>Sordariomycetes</taxon>
        <taxon>Hypocreomycetidae</taxon>
        <taxon>Glomerellales</taxon>
        <taxon>Glomerellaceae</taxon>
        <taxon>Colletotrichum</taxon>
        <taxon>Colletotrichum acutatum species complex</taxon>
    </lineage>
</organism>
<evidence type="ECO:0000313" key="15">
    <source>
        <dbReference type="EMBL" id="UQC74098.1"/>
    </source>
</evidence>
<dbReference type="PROSITE" id="PS50929">
    <property type="entry name" value="ABC_TM1F"/>
    <property type="match status" value="2"/>
</dbReference>
<feature type="region of interest" description="Disordered" evidence="11">
    <location>
        <begin position="1121"/>
        <end position="1159"/>
    </location>
</feature>
<dbReference type="GeneID" id="73334802"/>
<keyword evidence="5" id="KW-0677">Repeat</keyword>
<dbReference type="SMART" id="SM00382">
    <property type="entry name" value="AAA"/>
    <property type="match status" value="2"/>
</dbReference>
<evidence type="ECO:0000256" key="1">
    <source>
        <dbReference type="ARBA" id="ARBA00004141"/>
    </source>
</evidence>
<dbReference type="PROSITE" id="PS50893">
    <property type="entry name" value="ABC_TRANSPORTER_2"/>
    <property type="match status" value="2"/>
</dbReference>
<dbReference type="InterPro" id="IPR036640">
    <property type="entry name" value="ABC1_TM_sf"/>
</dbReference>
<dbReference type="InterPro" id="IPR011527">
    <property type="entry name" value="ABC1_TM_dom"/>
</dbReference>
<feature type="transmembrane region" description="Helical" evidence="12">
    <location>
        <begin position="852"/>
        <end position="878"/>
    </location>
</feature>
<dbReference type="SUPFAM" id="SSF90123">
    <property type="entry name" value="ABC transporter transmembrane region"/>
    <property type="match status" value="2"/>
</dbReference>
<feature type="transmembrane region" description="Helical" evidence="12">
    <location>
        <begin position="214"/>
        <end position="233"/>
    </location>
</feature>
<evidence type="ECO:0000256" key="6">
    <source>
        <dbReference type="ARBA" id="ARBA00022741"/>
    </source>
</evidence>
<keyword evidence="6" id="KW-0547">Nucleotide-binding</keyword>
<keyword evidence="16" id="KW-1185">Reference proteome</keyword>
<dbReference type="GO" id="GO:0015421">
    <property type="term" value="F:ABC-type oligopeptide transporter activity"/>
    <property type="evidence" value="ECO:0007669"/>
    <property type="project" value="TreeGrafter"/>
</dbReference>
<evidence type="ECO:0000256" key="2">
    <source>
        <dbReference type="ARBA" id="ARBA00007577"/>
    </source>
</evidence>
<dbReference type="GO" id="GO:0005743">
    <property type="term" value="C:mitochondrial inner membrane"/>
    <property type="evidence" value="ECO:0007669"/>
    <property type="project" value="TreeGrafter"/>
</dbReference>
<accession>A0A9Q8SBN0</accession>
<feature type="transmembrane region" description="Helical" evidence="12">
    <location>
        <begin position="1073"/>
        <end position="1093"/>
    </location>
</feature>
<feature type="domain" description="ABC transporter" evidence="13">
    <location>
        <begin position="423"/>
        <end position="702"/>
    </location>
</feature>
<evidence type="ECO:0000256" key="12">
    <source>
        <dbReference type="SAM" id="Phobius"/>
    </source>
</evidence>
<keyword evidence="3" id="KW-0813">Transport</keyword>
<feature type="transmembrane region" description="Helical" evidence="12">
    <location>
        <begin position="361"/>
        <end position="393"/>
    </location>
</feature>
<feature type="transmembrane region" description="Helical" evidence="12">
    <location>
        <begin position="316"/>
        <end position="341"/>
    </location>
</feature>